<evidence type="ECO:0000256" key="2">
    <source>
        <dbReference type="ARBA" id="ARBA00009477"/>
    </source>
</evidence>
<dbReference type="InterPro" id="IPR006143">
    <property type="entry name" value="RND_pump_MFP"/>
</dbReference>
<feature type="domain" description="CusB-like beta-barrel" evidence="5">
    <location>
        <begin position="193"/>
        <end position="267"/>
    </location>
</feature>
<dbReference type="NCBIfam" id="TIGR01730">
    <property type="entry name" value="RND_mfp"/>
    <property type="match status" value="1"/>
</dbReference>
<keyword evidence="8" id="KW-1185">Reference proteome</keyword>
<evidence type="ECO:0000313" key="8">
    <source>
        <dbReference type="Proteomes" id="UP000438760"/>
    </source>
</evidence>
<protein>
    <submittedName>
        <fullName evidence="7">Efflux RND transporter periplasmic adaptor subunit</fullName>
    </submittedName>
</protein>
<dbReference type="Gene3D" id="2.40.420.20">
    <property type="match status" value="1"/>
</dbReference>
<comment type="caution">
    <text evidence="7">The sequence shown here is derived from an EMBL/GenBank/DDBJ whole genome shotgun (WGS) entry which is preliminary data.</text>
</comment>
<dbReference type="Pfam" id="PF25967">
    <property type="entry name" value="RND-MFP_C"/>
    <property type="match status" value="1"/>
</dbReference>
<dbReference type="InterPro" id="IPR058625">
    <property type="entry name" value="MdtA-like_BSH"/>
</dbReference>
<comment type="subcellular location">
    <subcellularLocation>
        <location evidence="1">Cell envelope</location>
    </subcellularLocation>
</comment>
<dbReference type="AlphaFoldDB" id="A0A6I3LH51"/>
<dbReference type="Gene3D" id="1.10.287.470">
    <property type="entry name" value="Helix hairpin bin"/>
    <property type="match status" value="1"/>
</dbReference>
<name>A0A6I3LH51_9FLAO</name>
<dbReference type="InterPro" id="IPR058792">
    <property type="entry name" value="Beta-barrel_RND_2"/>
</dbReference>
<gene>
    <name evidence="7" type="ORF">GJV76_12290</name>
</gene>
<dbReference type="GO" id="GO:1990281">
    <property type="term" value="C:efflux pump complex"/>
    <property type="evidence" value="ECO:0007669"/>
    <property type="project" value="TreeGrafter"/>
</dbReference>
<dbReference type="Pfam" id="PF25954">
    <property type="entry name" value="Beta-barrel_RND_2"/>
    <property type="match status" value="1"/>
</dbReference>
<sequence>MVMLKRNIFFILIFILLGAGCGKTKPDHNQTNEAVSVTVKRIAVSSQSLILEYSGTIEADNRVSIGFSVPGRVNAVLVQEGQHVNKGQLLASIEQNSYQNNFIVANAALEQAQDNFNRFDQLYQKGSLPERDYIASKTGLAQAKANKETASKNLQDTKLYASFSGIITQKLTEEGATAAPGIPAFTIVKTDKVYAVASINENEISSLKIGADANITIPSLDKSIKGKVAIINPQADDMSKTYTVKVRLDNSNGELLPGMIADISINTDKEQNAIVIPAQSVVRDPDNINYVFIARANNTAFKTRVIISKMTGTSDVVVKEGLRSGDQLIVNGQTNLEDGTLIKF</sequence>
<dbReference type="PANTHER" id="PTHR30469">
    <property type="entry name" value="MULTIDRUG RESISTANCE PROTEIN MDTA"/>
    <property type="match status" value="1"/>
</dbReference>
<dbReference type="InterPro" id="IPR058627">
    <property type="entry name" value="MdtA-like_C"/>
</dbReference>
<dbReference type="Pfam" id="PF25917">
    <property type="entry name" value="BSH_RND"/>
    <property type="match status" value="1"/>
</dbReference>
<feature type="domain" description="Multidrug resistance protein MdtA-like C-terminal permuted SH3" evidence="6">
    <location>
        <begin position="272"/>
        <end position="332"/>
    </location>
</feature>
<accession>A0A6I3LH51</accession>
<comment type="similarity">
    <text evidence="2">Belongs to the membrane fusion protein (MFP) (TC 8.A.1) family.</text>
</comment>
<dbReference type="EMBL" id="WMJX01000033">
    <property type="protein sequence ID" value="MTG98899.1"/>
    <property type="molecule type" value="Genomic_DNA"/>
</dbReference>
<dbReference type="Proteomes" id="UP000438760">
    <property type="component" value="Unassembled WGS sequence"/>
</dbReference>
<evidence type="ECO:0000259" key="5">
    <source>
        <dbReference type="Pfam" id="PF25954"/>
    </source>
</evidence>
<organism evidence="7 8">
    <name type="scientific">Myroides albus</name>
    <dbReference type="NCBI Taxonomy" id="2562892"/>
    <lineage>
        <taxon>Bacteria</taxon>
        <taxon>Pseudomonadati</taxon>
        <taxon>Bacteroidota</taxon>
        <taxon>Flavobacteriia</taxon>
        <taxon>Flavobacteriales</taxon>
        <taxon>Flavobacteriaceae</taxon>
        <taxon>Myroides</taxon>
    </lineage>
</organism>
<feature type="domain" description="Multidrug resistance protein MdtA-like barrel-sandwich hybrid" evidence="4">
    <location>
        <begin position="61"/>
        <end position="188"/>
    </location>
</feature>
<dbReference type="PROSITE" id="PS51257">
    <property type="entry name" value="PROKAR_LIPOPROTEIN"/>
    <property type="match status" value="1"/>
</dbReference>
<proteinExistence type="inferred from homology"/>
<evidence type="ECO:0000259" key="4">
    <source>
        <dbReference type="Pfam" id="PF25917"/>
    </source>
</evidence>
<dbReference type="OrthoDB" id="9806939at2"/>
<dbReference type="SUPFAM" id="SSF111369">
    <property type="entry name" value="HlyD-like secretion proteins"/>
    <property type="match status" value="1"/>
</dbReference>
<dbReference type="GO" id="GO:0015562">
    <property type="term" value="F:efflux transmembrane transporter activity"/>
    <property type="evidence" value="ECO:0007669"/>
    <property type="project" value="TreeGrafter"/>
</dbReference>
<dbReference type="Gene3D" id="2.40.50.100">
    <property type="match status" value="1"/>
</dbReference>
<dbReference type="Gene3D" id="2.40.30.170">
    <property type="match status" value="1"/>
</dbReference>
<evidence type="ECO:0000259" key="6">
    <source>
        <dbReference type="Pfam" id="PF25967"/>
    </source>
</evidence>
<evidence type="ECO:0000256" key="1">
    <source>
        <dbReference type="ARBA" id="ARBA00004196"/>
    </source>
</evidence>
<keyword evidence="3" id="KW-0813">Transport</keyword>
<reference evidence="7 8" key="1">
    <citation type="submission" date="2019-11" db="EMBL/GenBank/DDBJ databases">
        <title>Genome of Strain BIT-d1.</title>
        <authorList>
            <person name="Yang Y."/>
        </authorList>
    </citation>
    <scope>NUCLEOTIDE SEQUENCE [LARGE SCALE GENOMIC DNA]</scope>
    <source>
        <strain evidence="7 8">BIT-d1</strain>
    </source>
</reference>
<evidence type="ECO:0000256" key="3">
    <source>
        <dbReference type="ARBA" id="ARBA00022448"/>
    </source>
</evidence>
<evidence type="ECO:0000313" key="7">
    <source>
        <dbReference type="EMBL" id="MTG98899.1"/>
    </source>
</evidence>